<keyword evidence="1" id="KW-0812">Transmembrane</keyword>
<organism evidence="2 3">
    <name type="scientific">Streptacidiphilus jeojiensis</name>
    <dbReference type="NCBI Taxonomy" id="3229225"/>
    <lineage>
        <taxon>Bacteria</taxon>
        <taxon>Bacillati</taxon>
        <taxon>Actinomycetota</taxon>
        <taxon>Actinomycetes</taxon>
        <taxon>Kitasatosporales</taxon>
        <taxon>Streptomycetaceae</taxon>
        <taxon>Streptacidiphilus</taxon>
    </lineage>
</organism>
<feature type="transmembrane region" description="Helical" evidence="1">
    <location>
        <begin position="194"/>
        <end position="215"/>
    </location>
</feature>
<keyword evidence="3" id="KW-1185">Reference proteome</keyword>
<sequence length="363" mass="38179">MATKDNGDEPQKIPWPTRLKDRLVGYMGVGAWRQVVLTHVTELRVRLNAAEEASPATPSTTNLSLNSGQRAALIEGARGHLDAADDAANRRFGILTGAVVERAWTNIHEATLNLLELAPEDELESWGVDVRAFARLHLRHGDPHRVAIEETLLGRPPTPKPLEKEHQKLAVGVLRAAFAAASVEKTRARSFRNVVLVGSAVLAVIAVALAAFGWFHSDMLSLCFPAKATPRVSPGNVVCPNGGHSPGPYDISLVAGLGVAAAALTTAVSLSKLDGRSAPYSIPLVLALLKLPAGAVSAVLGMVMISGSLIPGLDKLDSQGQILAWAALFGAGQQAATHFVDTKGQEIIENVRGAAGLSSDSLV</sequence>
<dbReference type="Proteomes" id="UP001592581">
    <property type="component" value="Unassembled WGS sequence"/>
</dbReference>
<name>A0ABV6XJC2_9ACTN</name>
<evidence type="ECO:0000256" key="1">
    <source>
        <dbReference type="SAM" id="Phobius"/>
    </source>
</evidence>
<keyword evidence="1" id="KW-0472">Membrane</keyword>
<evidence type="ECO:0000313" key="3">
    <source>
        <dbReference type="Proteomes" id="UP001592581"/>
    </source>
</evidence>
<feature type="transmembrane region" description="Helical" evidence="1">
    <location>
        <begin position="282"/>
        <end position="305"/>
    </location>
</feature>
<feature type="transmembrane region" description="Helical" evidence="1">
    <location>
        <begin position="251"/>
        <end position="270"/>
    </location>
</feature>
<gene>
    <name evidence="2" type="ORF">ABUW04_07135</name>
</gene>
<keyword evidence="1" id="KW-1133">Transmembrane helix</keyword>
<dbReference type="EMBL" id="JBEUKS010000002">
    <property type="protein sequence ID" value="MFC1438029.1"/>
    <property type="molecule type" value="Genomic_DNA"/>
</dbReference>
<comment type="caution">
    <text evidence="2">The sequence shown here is derived from an EMBL/GenBank/DDBJ whole genome shotgun (WGS) entry which is preliminary data.</text>
</comment>
<proteinExistence type="predicted"/>
<protein>
    <submittedName>
        <fullName evidence="2">Uncharacterized protein</fullName>
    </submittedName>
</protein>
<dbReference type="RefSeq" id="WP_380563621.1">
    <property type="nucleotide sequence ID" value="NZ_JBEUKS010000002.1"/>
</dbReference>
<accession>A0ABV6XJC2</accession>
<reference evidence="2 3" key="1">
    <citation type="submission" date="2024-06" db="EMBL/GenBank/DDBJ databases">
        <authorList>
            <person name="Lee S.D."/>
        </authorList>
    </citation>
    <scope>NUCLEOTIDE SEQUENCE [LARGE SCALE GENOMIC DNA]</scope>
    <source>
        <strain evidence="2 3">N1-10</strain>
    </source>
</reference>
<evidence type="ECO:0000313" key="2">
    <source>
        <dbReference type="EMBL" id="MFC1438029.1"/>
    </source>
</evidence>